<dbReference type="CDD" id="cd17748">
    <property type="entry name" value="BRCT_DNA_ligase_like"/>
    <property type="match status" value="1"/>
</dbReference>
<dbReference type="InterPro" id="IPR036420">
    <property type="entry name" value="BRCT_dom_sf"/>
</dbReference>
<dbReference type="InterPro" id="IPR050326">
    <property type="entry name" value="NAD_dep_DNA_ligaseB"/>
</dbReference>
<dbReference type="Pfam" id="PF14743">
    <property type="entry name" value="DNA_ligase_OB_2"/>
    <property type="match status" value="1"/>
</dbReference>
<dbReference type="KEGG" id="bbae:FRD01_13390"/>
<dbReference type="Gene3D" id="3.40.50.10190">
    <property type="entry name" value="BRCT domain"/>
    <property type="match status" value="1"/>
</dbReference>
<evidence type="ECO:0000256" key="3">
    <source>
        <dbReference type="ARBA" id="ARBA00022763"/>
    </source>
</evidence>
<dbReference type="Gene3D" id="3.30.470.30">
    <property type="entry name" value="DNA ligase/mRNA capping enzyme"/>
    <property type="match status" value="1"/>
</dbReference>
<dbReference type="Pfam" id="PF00533">
    <property type="entry name" value="BRCT"/>
    <property type="match status" value="1"/>
</dbReference>
<dbReference type="AlphaFoldDB" id="A0A5B8XTJ4"/>
<keyword evidence="5" id="KW-0479">Metal-binding</keyword>
<dbReference type="GO" id="GO:0003909">
    <property type="term" value="F:DNA ligase activity"/>
    <property type="evidence" value="ECO:0007669"/>
    <property type="project" value="InterPro"/>
</dbReference>
<keyword evidence="9" id="KW-1185">Reference proteome</keyword>
<dbReference type="SUPFAM" id="SSF52113">
    <property type="entry name" value="BRCT domain"/>
    <property type="match status" value="1"/>
</dbReference>
<dbReference type="Gene3D" id="2.40.50.140">
    <property type="entry name" value="Nucleic acid-binding proteins"/>
    <property type="match status" value="1"/>
</dbReference>
<protein>
    <submittedName>
        <fullName evidence="8">DNA ligase</fullName>
    </submittedName>
</protein>
<keyword evidence="4" id="KW-0234">DNA repair</keyword>
<dbReference type="NCBIfam" id="NF006592">
    <property type="entry name" value="PRK09125.1"/>
    <property type="match status" value="1"/>
</dbReference>
<dbReference type="InterPro" id="IPR012340">
    <property type="entry name" value="NA-bd_OB-fold"/>
</dbReference>
<dbReference type="SUPFAM" id="SSF56091">
    <property type="entry name" value="DNA ligase/mRNA capping enzyme, catalytic domain"/>
    <property type="match status" value="1"/>
</dbReference>
<dbReference type="SUPFAM" id="SSF50249">
    <property type="entry name" value="Nucleic acid-binding proteins"/>
    <property type="match status" value="1"/>
</dbReference>
<dbReference type="CDD" id="cd07896">
    <property type="entry name" value="Adenylation_kDNA_ligase_like"/>
    <property type="match status" value="1"/>
</dbReference>
<evidence type="ECO:0000256" key="1">
    <source>
        <dbReference type="ARBA" id="ARBA00022598"/>
    </source>
</evidence>
<dbReference type="GO" id="GO:0006260">
    <property type="term" value="P:DNA replication"/>
    <property type="evidence" value="ECO:0007669"/>
    <property type="project" value="UniProtKB-KW"/>
</dbReference>
<gene>
    <name evidence="8" type="ORF">FRD01_13390</name>
</gene>
<dbReference type="GO" id="GO:0006281">
    <property type="term" value="P:DNA repair"/>
    <property type="evidence" value="ECO:0007669"/>
    <property type="project" value="UniProtKB-KW"/>
</dbReference>
<evidence type="ECO:0000259" key="7">
    <source>
        <dbReference type="PROSITE" id="PS50966"/>
    </source>
</evidence>
<dbReference type="OrthoDB" id="9767858at2"/>
<keyword evidence="2" id="KW-0235">DNA replication</keyword>
<dbReference type="PROSITE" id="PS00333">
    <property type="entry name" value="DNA_LIGASE_A2"/>
    <property type="match status" value="1"/>
</dbReference>
<dbReference type="CDD" id="cd08041">
    <property type="entry name" value="OBF_kDNA_ligase_like"/>
    <property type="match status" value="1"/>
</dbReference>
<feature type="domain" description="SWIM-type" evidence="7">
    <location>
        <begin position="132"/>
        <end position="171"/>
    </location>
</feature>
<dbReference type="InterPro" id="IPR016059">
    <property type="entry name" value="DNA_ligase_ATP-dep_CS"/>
</dbReference>
<keyword evidence="1 8" id="KW-0436">Ligase</keyword>
<accession>A0A5B8XTJ4</accession>
<sequence length="452" mass="49569">MNRHTPKITREVVMTEENELPRVQGKTVVLTGALTGMTRAEATAALEAIGAYVLPSVTKKTDMVFYGGKPGSKLAKAESLGIPVYDESVLNALLESEPIVAVESRDAPSAKVLQEIEDGEVVEVKGSGASPYQVKNVGGVYSCSCPAWRNQSVAIDVRTCKHLRAIRGEEAEAERCGGEHNVRKTAKTESDKPQLLLAQSWETHVDPSGWWMSEKLDGVRAYWDGSTFWSRQGNEFLAPDWFVEGLPETPLDGELWMARGAFQKTVGIVKRQDRGKLWADLKYVVFDAPDHGGVFEDRLDFLHKTLAPGAHEYGLALEHALCEGFDHLAEELRRVESLGGEGLMLREKGSLYIGSRSTTLLKVKTFYDAEAKVIGYTDGAGRHRGRIGALMLARPDGITFNCGTGLSDAERKNPPALGTIVTYRFQELTDGGVPRFPSYIGVRADAEWPDDA</sequence>
<evidence type="ECO:0000313" key="8">
    <source>
        <dbReference type="EMBL" id="QED28208.1"/>
    </source>
</evidence>
<evidence type="ECO:0000256" key="5">
    <source>
        <dbReference type="PROSITE-ProRule" id="PRU00325"/>
    </source>
</evidence>
<dbReference type="PROSITE" id="PS50172">
    <property type="entry name" value="BRCT"/>
    <property type="match status" value="1"/>
</dbReference>
<dbReference type="GO" id="GO:0008270">
    <property type="term" value="F:zinc ion binding"/>
    <property type="evidence" value="ECO:0007669"/>
    <property type="project" value="UniProtKB-KW"/>
</dbReference>
<dbReference type="PANTHER" id="PTHR47810">
    <property type="entry name" value="DNA LIGASE"/>
    <property type="match status" value="1"/>
</dbReference>
<name>A0A5B8XTJ4_9DELT</name>
<evidence type="ECO:0000259" key="6">
    <source>
        <dbReference type="PROSITE" id="PS50172"/>
    </source>
</evidence>
<evidence type="ECO:0000256" key="4">
    <source>
        <dbReference type="ARBA" id="ARBA00023204"/>
    </source>
</evidence>
<organism evidence="8 9">
    <name type="scientific">Microvenator marinus</name>
    <dbReference type="NCBI Taxonomy" id="2600177"/>
    <lineage>
        <taxon>Bacteria</taxon>
        <taxon>Deltaproteobacteria</taxon>
        <taxon>Bradymonadales</taxon>
        <taxon>Microvenatoraceae</taxon>
        <taxon>Microvenator</taxon>
    </lineage>
</organism>
<evidence type="ECO:0000313" key="9">
    <source>
        <dbReference type="Proteomes" id="UP000321595"/>
    </source>
</evidence>
<keyword evidence="5" id="KW-0863">Zinc-finger</keyword>
<keyword evidence="5" id="KW-0862">Zinc</keyword>
<dbReference type="Gene3D" id="3.30.1490.70">
    <property type="match status" value="1"/>
</dbReference>
<dbReference type="PANTHER" id="PTHR47810:SF1">
    <property type="entry name" value="DNA LIGASE B"/>
    <property type="match status" value="1"/>
</dbReference>
<dbReference type="SMART" id="SM00292">
    <property type="entry name" value="BRCT"/>
    <property type="match status" value="1"/>
</dbReference>
<keyword evidence="3" id="KW-0227">DNA damage</keyword>
<dbReference type="EMBL" id="CP042467">
    <property type="protein sequence ID" value="QED28208.1"/>
    <property type="molecule type" value="Genomic_DNA"/>
</dbReference>
<dbReference type="RefSeq" id="WP_146960429.1">
    <property type="nucleotide sequence ID" value="NZ_CP042467.1"/>
</dbReference>
<dbReference type="PROSITE" id="PS50966">
    <property type="entry name" value="ZF_SWIM"/>
    <property type="match status" value="1"/>
</dbReference>
<dbReference type="InterPro" id="IPR001357">
    <property type="entry name" value="BRCT_dom"/>
</dbReference>
<evidence type="ECO:0000256" key="2">
    <source>
        <dbReference type="ARBA" id="ARBA00022705"/>
    </source>
</evidence>
<reference evidence="8 9" key="1">
    <citation type="submission" date="2019-08" db="EMBL/GenBank/DDBJ databases">
        <authorList>
            <person name="Liang Q."/>
        </authorList>
    </citation>
    <scope>NUCLEOTIDE SEQUENCE [LARGE SCALE GENOMIC DNA]</scope>
    <source>
        <strain evidence="8 9">V1718</strain>
    </source>
</reference>
<dbReference type="InterPro" id="IPR029319">
    <property type="entry name" value="DNA_ligase_OB"/>
</dbReference>
<dbReference type="InterPro" id="IPR007527">
    <property type="entry name" value="Znf_SWIM"/>
</dbReference>
<feature type="domain" description="BRCT" evidence="6">
    <location>
        <begin position="18"/>
        <end position="107"/>
    </location>
</feature>
<proteinExistence type="predicted"/>
<dbReference type="Proteomes" id="UP000321595">
    <property type="component" value="Chromosome"/>
</dbReference>